<gene>
    <name evidence="2" type="ORF">DKK79_10120</name>
</gene>
<evidence type="ECO:0000256" key="1">
    <source>
        <dbReference type="SAM" id="MobiDB-lite"/>
    </source>
</evidence>
<evidence type="ECO:0000313" key="2">
    <source>
        <dbReference type="EMBL" id="PXZ04692.1"/>
    </source>
</evidence>
<comment type="caution">
    <text evidence="2">The sequence shown here is derived from an EMBL/GenBank/DDBJ whole genome shotgun (WGS) entry which is preliminary data.</text>
</comment>
<protein>
    <submittedName>
        <fullName evidence="2">Uncharacterized protein</fullName>
    </submittedName>
</protein>
<sequence>MGDALYILLGNGVTPLSDLRQVTGINFSDGNGSGRIDWITLLSNLGVSLPAPNRMHYSDVTEAHNKPSDGILHNIPNQLTADDID</sequence>
<accession>A0A2V4DVF8</accession>
<feature type="region of interest" description="Disordered" evidence="1">
    <location>
        <begin position="66"/>
        <end position="85"/>
    </location>
</feature>
<reference evidence="2 3" key="1">
    <citation type="submission" date="2018-05" db="EMBL/GenBank/DDBJ databases">
        <title>Reference genomes for bee gut microbiota database.</title>
        <authorList>
            <person name="Ellegaard K.M."/>
        </authorList>
    </citation>
    <scope>NUCLEOTIDE SEQUENCE [LARGE SCALE GENOMIC DNA]</scope>
    <source>
        <strain evidence="2 3">ESL0177</strain>
    </source>
</reference>
<proteinExistence type="predicted"/>
<dbReference type="AlphaFoldDB" id="A0A2V4DVF8"/>
<dbReference type="Proteomes" id="UP000247483">
    <property type="component" value="Unassembled WGS sequence"/>
</dbReference>
<dbReference type="RefSeq" id="WP_110423955.1">
    <property type="nucleotide sequence ID" value="NZ_QGLP01000005.1"/>
</dbReference>
<name>A0A2V4DVF8_9GAMM</name>
<organism evidence="2 3">
    <name type="scientific">Gilliamella apicola</name>
    <dbReference type="NCBI Taxonomy" id="1196095"/>
    <lineage>
        <taxon>Bacteria</taxon>
        <taxon>Pseudomonadati</taxon>
        <taxon>Pseudomonadota</taxon>
        <taxon>Gammaproteobacteria</taxon>
        <taxon>Orbales</taxon>
        <taxon>Orbaceae</taxon>
        <taxon>Gilliamella</taxon>
    </lineage>
</organism>
<evidence type="ECO:0000313" key="3">
    <source>
        <dbReference type="Proteomes" id="UP000247483"/>
    </source>
</evidence>
<feature type="compositionally biased region" description="Polar residues" evidence="1">
    <location>
        <begin position="75"/>
        <end position="85"/>
    </location>
</feature>
<dbReference type="EMBL" id="QGLP01000005">
    <property type="protein sequence ID" value="PXZ04692.1"/>
    <property type="molecule type" value="Genomic_DNA"/>
</dbReference>